<dbReference type="Pfam" id="PF03871">
    <property type="entry name" value="RNA_pol_Rpb5_N"/>
    <property type="match status" value="1"/>
</dbReference>
<reference evidence="8 9" key="1">
    <citation type="journal article" date="2016" name="Mol. Biol. Evol.">
        <title>Comparative Genomics of Early-Diverging Mushroom-Forming Fungi Provides Insights into the Origins of Lignocellulose Decay Capabilities.</title>
        <authorList>
            <person name="Nagy L.G."/>
            <person name="Riley R."/>
            <person name="Tritt A."/>
            <person name="Adam C."/>
            <person name="Daum C."/>
            <person name="Floudas D."/>
            <person name="Sun H."/>
            <person name="Yadav J.S."/>
            <person name="Pangilinan J."/>
            <person name="Larsson K.H."/>
            <person name="Matsuura K."/>
            <person name="Barry K."/>
            <person name="Labutti K."/>
            <person name="Kuo R."/>
            <person name="Ohm R.A."/>
            <person name="Bhattacharya S.S."/>
            <person name="Shirouzu T."/>
            <person name="Yoshinaga Y."/>
            <person name="Martin F.M."/>
            <person name="Grigoriev I.V."/>
            <person name="Hibbett D.S."/>
        </authorList>
    </citation>
    <scope>NUCLEOTIDE SEQUENCE [LARGE SCALE GENOMIC DNA]</scope>
    <source>
        <strain evidence="8 9">TUFC12733</strain>
    </source>
</reference>
<dbReference type="FunFam" id="3.90.940.20:FF:000001">
    <property type="entry name" value="DNA-directed RNA polymerases I, II, and III subunit RPABC1"/>
    <property type="match status" value="1"/>
</dbReference>
<keyword evidence="8" id="KW-0240">DNA-directed RNA polymerase</keyword>
<dbReference type="InterPro" id="IPR005571">
    <property type="entry name" value="RNA_pol_Rpb5_N"/>
</dbReference>
<dbReference type="HAMAP" id="MF_00025">
    <property type="entry name" value="RNApol_Rpo5_RPB5"/>
    <property type="match status" value="1"/>
</dbReference>
<dbReference type="PIRSF" id="PIRSF000747">
    <property type="entry name" value="RPB5"/>
    <property type="match status" value="1"/>
</dbReference>
<dbReference type="PANTHER" id="PTHR10535:SF0">
    <property type="entry name" value="DNA-DIRECTED RNA POLYMERASES I, II, AND III SUBUNIT RPABC1"/>
    <property type="match status" value="1"/>
</dbReference>
<dbReference type="Gene3D" id="3.90.940.20">
    <property type="entry name" value="RPB5-like RNA polymerase subunit"/>
    <property type="match status" value="1"/>
</dbReference>
<evidence type="ECO:0000256" key="3">
    <source>
        <dbReference type="ARBA" id="ARBA00023163"/>
    </source>
</evidence>
<keyword evidence="9" id="KW-1185">Reference proteome</keyword>
<dbReference type="OrthoDB" id="248779at2759"/>
<evidence type="ECO:0000313" key="8">
    <source>
        <dbReference type="EMBL" id="KZO96627.1"/>
    </source>
</evidence>
<comment type="subcellular location">
    <subcellularLocation>
        <location evidence="1">Nucleus</location>
    </subcellularLocation>
</comment>
<dbReference type="GO" id="GO:0003677">
    <property type="term" value="F:DNA binding"/>
    <property type="evidence" value="ECO:0007669"/>
    <property type="project" value="InterPro"/>
</dbReference>
<evidence type="ECO:0000313" key="9">
    <source>
        <dbReference type="Proteomes" id="UP000076738"/>
    </source>
</evidence>
<evidence type="ECO:0000259" key="7">
    <source>
        <dbReference type="Pfam" id="PF03871"/>
    </source>
</evidence>
<dbReference type="AlphaFoldDB" id="A0A167MED9"/>
<comment type="similarity">
    <text evidence="5">Belongs to the archaeal Rpo5/eukaryotic RPB5 RNA polymerase subunit family.</text>
</comment>
<evidence type="ECO:0000256" key="5">
    <source>
        <dbReference type="ARBA" id="ARBA00025765"/>
    </source>
</evidence>
<evidence type="ECO:0000256" key="2">
    <source>
        <dbReference type="ARBA" id="ARBA00020809"/>
    </source>
</evidence>
<dbReference type="InterPro" id="IPR000783">
    <property type="entry name" value="RNA_pol_subH/Rpb5_C"/>
</dbReference>
<dbReference type="GO" id="GO:0003899">
    <property type="term" value="F:DNA-directed RNA polymerase activity"/>
    <property type="evidence" value="ECO:0007669"/>
    <property type="project" value="InterPro"/>
</dbReference>
<organism evidence="8 9">
    <name type="scientific">Calocera viscosa (strain TUFC12733)</name>
    <dbReference type="NCBI Taxonomy" id="1330018"/>
    <lineage>
        <taxon>Eukaryota</taxon>
        <taxon>Fungi</taxon>
        <taxon>Dikarya</taxon>
        <taxon>Basidiomycota</taxon>
        <taxon>Agaricomycotina</taxon>
        <taxon>Dacrymycetes</taxon>
        <taxon>Dacrymycetales</taxon>
        <taxon>Dacrymycetaceae</taxon>
        <taxon>Calocera</taxon>
    </lineage>
</organism>
<keyword evidence="3" id="KW-0804">Transcription</keyword>
<dbReference type="SUPFAM" id="SSF55287">
    <property type="entry name" value="RPB5-like RNA polymerase subunit"/>
    <property type="match status" value="1"/>
</dbReference>
<dbReference type="Pfam" id="PF01191">
    <property type="entry name" value="RNA_pol_Rpb5_C"/>
    <property type="match status" value="1"/>
</dbReference>
<evidence type="ECO:0000256" key="4">
    <source>
        <dbReference type="ARBA" id="ARBA00023242"/>
    </source>
</evidence>
<dbReference type="PANTHER" id="PTHR10535">
    <property type="entry name" value="DNA-DIRECTED RNA POLYMERASES I, II, AND III SUBUNIT RPABC1"/>
    <property type="match status" value="1"/>
</dbReference>
<dbReference type="InterPro" id="IPR036710">
    <property type="entry name" value="RNA_pol_Rpb5_N_sf"/>
</dbReference>
<evidence type="ECO:0000259" key="6">
    <source>
        <dbReference type="Pfam" id="PF01191"/>
    </source>
</evidence>
<dbReference type="EMBL" id="KV417283">
    <property type="protein sequence ID" value="KZO96627.1"/>
    <property type="molecule type" value="Genomic_DNA"/>
</dbReference>
<dbReference type="GO" id="GO:0042797">
    <property type="term" value="P:tRNA transcription by RNA polymerase III"/>
    <property type="evidence" value="ECO:0007669"/>
    <property type="project" value="TreeGrafter"/>
</dbReference>
<dbReference type="SUPFAM" id="SSF53036">
    <property type="entry name" value="Eukaryotic RPB5 N-terminal domain"/>
    <property type="match status" value="1"/>
</dbReference>
<dbReference type="Proteomes" id="UP000076738">
    <property type="component" value="Unassembled WGS sequence"/>
</dbReference>
<dbReference type="GO" id="GO:0006366">
    <property type="term" value="P:transcription by RNA polymerase II"/>
    <property type="evidence" value="ECO:0007669"/>
    <property type="project" value="TreeGrafter"/>
</dbReference>
<protein>
    <recommendedName>
        <fullName evidence="2">DNA-directed RNA polymerases I, II, and III subunit RPABC1</fullName>
    </recommendedName>
</protein>
<name>A0A167MED9_CALVF</name>
<dbReference type="GO" id="GO:0005665">
    <property type="term" value="C:RNA polymerase II, core complex"/>
    <property type="evidence" value="ECO:0007669"/>
    <property type="project" value="TreeGrafter"/>
</dbReference>
<feature type="domain" description="RNA polymerase subunit H/Rpb5 C-terminal" evidence="6">
    <location>
        <begin position="135"/>
        <end position="206"/>
    </location>
</feature>
<dbReference type="GO" id="GO:0005666">
    <property type="term" value="C:RNA polymerase III complex"/>
    <property type="evidence" value="ECO:0007669"/>
    <property type="project" value="TreeGrafter"/>
</dbReference>
<gene>
    <name evidence="8" type="ORF">CALVIDRAFT_536992</name>
</gene>
<dbReference type="InterPro" id="IPR014381">
    <property type="entry name" value="Arch_Rpo5/euc_Rpb5"/>
</dbReference>
<dbReference type="STRING" id="1330018.A0A167MED9"/>
<keyword evidence="4" id="KW-0539">Nucleus</keyword>
<dbReference type="GO" id="GO:0006362">
    <property type="term" value="P:transcription elongation by RNA polymerase I"/>
    <property type="evidence" value="ECO:0007669"/>
    <property type="project" value="TreeGrafter"/>
</dbReference>
<accession>A0A167MED9</accession>
<feature type="domain" description="RNA polymerase Rpb5 N-terminal" evidence="7">
    <location>
        <begin position="6"/>
        <end position="90"/>
    </location>
</feature>
<proteinExistence type="inferred from homology"/>
<dbReference type="InterPro" id="IPR035913">
    <property type="entry name" value="RPB5-like_sf"/>
</dbReference>
<evidence type="ECO:0000256" key="1">
    <source>
        <dbReference type="ARBA" id="ARBA00004123"/>
    </source>
</evidence>
<sequence length="208" mass="24353">MADDARETARLWRINRTIHELVNDRGFQVSDEELKMDLNTFQAHYAQNGRVDRNLLNFFTNSRLNPSDQIFVFFADEKSVGIKTMRRFIHILDEKAIQRGVIIYPTAMTPSSRKVIAQMAAQYTLEEFAESELLVNITKHKLVPRHEVMSPEEKKELLDKYRLRESQLPRIQLGDPVSRYYGLKRGQVVRIIRPSETSGRYASYRMAF</sequence>
<dbReference type="GO" id="GO:0005736">
    <property type="term" value="C:RNA polymerase I complex"/>
    <property type="evidence" value="ECO:0007669"/>
    <property type="project" value="TreeGrafter"/>
</dbReference>
<dbReference type="Gene3D" id="3.40.1340.10">
    <property type="entry name" value="RNA polymerase, Rpb5, N-terminal domain"/>
    <property type="match status" value="1"/>
</dbReference>
<dbReference type="FunFam" id="3.40.1340.10:FF:000001">
    <property type="entry name" value="DNA-directed RNA polymerases I, II, and III subunit RPABC1"/>
    <property type="match status" value="1"/>
</dbReference>